<evidence type="ECO:0000313" key="1">
    <source>
        <dbReference type="EMBL" id="KAL2630488.1"/>
    </source>
</evidence>
<keyword evidence="2" id="KW-1185">Reference proteome</keyword>
<accession>A0ABD1YIJ7</accession>
<gene>
    <name evidence="1" type="ORF">R1flu_015174</name>
</gene>
<reference evidence="1 2" key="1">
    <citation type="submission" date="2024-09" db="EMBL/GenBank/DDBJ databases">
        <title>Chromosome-scale assembly of Riccia fluitans.</title>
        <authorList>
            <person name="Paukszto L."/>
            <person name="Sawicki J."/>
            <person name="Karawczyk K."/>
            <person name="Piernik-Szablinska J."/>
            <person name="Szczecinska M."/>
            <person name="Mazdziarz M."/>
        </authorList>
    </citation>
    <scope>NUCLEOTIDE SEQUENCE [LARGE SCALE GENOMIC DNA]</scope>
    <source>
        <strain evidence="1">Rf_01</strain>
        <tissue evidence="1">Aerial parts of the thallus</tissue>
    </source>
</reference>
<dbReference type="EMBL" id="JBHFFA010000004">
    <property type="protein sequence ID" value="KAL2630488.1"/>
    <property type="molecule type" value="Genomic_DNA"/>
</dbReference>
<organism evidence="1 2">
    <name type="scientific">Riccia fluitans</name>
    <dbReference type="NCBI Taxonomy" id="41844"/>
    <lineage>
        <taxon>Eukaryota</taxon>
        <taxon>Viridiplantae</taxon>
        <taxon>Streptophyta</taxon>
        <taxon>Embryophyta</taxon>
        <taxon>Marchantiophyta</taxon>
        <taxon>Marchantiopsida</taxon>
        <taxon>Marchantiidae</taxon>
        <taxon>Marchantiales</taxon>
        <taxon>Ricciaceae</taxon>
        <taxon>Riccia</taxon>
    </lineage>
</organism>
<protein>
    <submittedName>
        <fullName evidence="1">Uncharacterized protein</fullName>
    </submittedName>
</protein>
<dbReference type="Proteomes" id="UP001605036">
    <property type="component" value="Unassembled WGS sequence"/>
</dbReference>
<comment type="caution">
    <text evidence="1">The sequence shown here is derived from an EMBL/GenBank/DDBJ whole genome shotgun (WGS) entry which is preliminary data.</text>
</comment>
<dbReference type="AlphaFoldDB" id="A0ABD1YIJ7"/>
<evidence type="ECO:0000313" key="2">
    <source>
        <dbReference type="Proteomes" id="UP001605036"/>
    </source>
</evidence>
<name>A0ABD1YIJ7_9MARC</name>
<sequence length="145" mass="16868">MRTFMSLRIYLQTQNDAAVTKEAHRLREINLDADVIPTEVTAVKLNKDQIPTEATAIAQETYGLIEVKRERDLEDISGMKSARFVMRYHRSIHKGVGANDMPKWARDLLDLINLQNSRLKEIELKRHSSRFLKFKFQSDRVVLIT</sequence>
<proteinExistence type="predicted"/>